<gene>
    <name evidence="6" type="ORF">LUZ62_068703</name>
</gene>
<proteinExistence type="predicted"/>
<evidence type="ECO:0000256" key="1">
    <source>
        <dbReference type="ARBA" id="ARBA00004496"/>
    </source>
</evidence>
<evidence type="ECO:0000313" key="6">
    <source>
        <dbReference type="EMBL" id="KAJ4758328.1"/>
    </source>
</evidence>
<protein>
    <submittedName>
        <fullName evidence="6">Endonuclease V family protein</fullName>
    </submittedName>
</protein>
<dbReference type="CDD" id="cd06559">
    <property type="entry name" value="Endonuclease_V"/>
    <property type="match status" value="1"/>
</dbReference>
<keyword evidence="4 6" id="KW-0255">Endonuclease</keyword>
<organism evidence="6 7">
    <name type="scientific">Rhynchospora pubera</name>
    <dbReference type="NCBI Taxonomy" id="906938"/>
    <lineage>
        <taxon>Eukaryota</taxon>
        <taxon>Viridiplantae</taxon>
        <taxon>Streptophyta</taxon>
        <taxon>Embryophyta</taxon>
        <taxon>Tracheophyta</taxon>
        <taxon>Spermatophyta</taxon>
        <taxon>Magnoliopsida</taxon>
        <taxon>Liliopsida</taxon>
        <taxon>Poales</taxon>
        <taxon>Cyperaceae</taxon>
        <taxon>Cyperoideae</taxon>
        <taxon>Rhynchosporeae</taxon>
        <taxon>Rhynchospora</taxon>
    </lineage>
</organism>
<evidence type="ECO:0000256" key="2">
    <source>
        <dbReference type="ARBA" id="ARBA00022490"/>
    </source>
</evidence>
<keyword evidence="7" id="KW-1185">Reference proteome</keyword>
<comment type="subcellular location">
    <subcellularLocation>
        <location evidence="1">Cytoplasm</location>
    </subcellularLocation>
</comment>
<evidence type="ECO:0000313" key="7">
    <source>
        <dbReference type="Proteomes" id="UP001140206"/>
    </source>
</evidence>
<dbReference type="Gene3D" id="3.30.2170.10">
    <property type="entry name" value="archaeoglobus fulgidus dsm 4304 superfamily"/>
    <property type="match status" value="1"/>
</dbReference>
<evidence type="ECO:0000256" key="3">
    <source>
        <dbReference type="ARBA" id="ARBA00022722"/>
    </source>
</evidence>
<keyword evidence="2" id="KW-0963">Cytoplasm</keyword>
<evidence type="ECO:0000256" key="4">
    <source>
        <dbReference type="ARBA" id="ARBA00022759"/>
    </source>
</evidence>
<keyword evidence="3" id="KW-0540">Nuclease</keyword>
<comment type="caution">
    <text evidence="6">The sequence shown here is derived from an EMBL/GenBank/DDBJ whole genome shotgun (WGS) entry which is preliminary data.</text>
</comment>
<dbReference type="GO" id="GO:0005737">
    <property type="term" value="C:cytoplasm"/>
    <property type="evidence" value="ECO:0007669"/>
    <property type="project" value="UniProtKB-SubCell"/>
</dbReference>
<accession>A0AAV8CTK2</accession>
<dbReference type="GO" id="GO:0016891">
    <property type="term" value="F:RNA endonuclease activity producing 5'-phosphomonoesters, hydrolytic mechanism"/>
    <property type="evidence" value="ECO:0007669"/>
    <property type="project" value="TreeGrafter"/>
</dbReference>
<dbReference type="GO" id="GO:0006281">
    <property type="term" value="P:DNA repair"/>
    <property type="evidence" value="ECO:0007669"/>
    <property type="project" value="InterPro"/>
</dbReference>
<dbReference type="PANTHER" id="PTHR28511">
    <property type="entry name" value="ENDONUCLEASE V"/>
    <property type="match status" value="1"/>
</dbReference>
<dbReference type="Pfam" id="PF04493">
    <property type="entry name" value="Endonuclease_5"/>
    <property type="match status" value="1"/>
</dbReference>
<keyword evidence="5" id="KW-0378">Hydrolase</keyword>
<dbReference type="AlphaFoldDB" id="A0AAV8CTK2"/>
<dbReference type="GO" id="GO:0005730">
    <property type="term" value="C:nucleolus"/>
    <property type="evidence" value="ECO:0007669"/>
    <property type="project" value="TreeGrafter"/>
</dbReference>
<dbReference type="Proteomes" id="UP001140206">
    <property type="component" value="Chromosome 4"/>
</dbReference>
<dbReference type="PANTHER" id="PTHR28511:SF1">
    <property type="entry name" value="ENDONUCLEASE V"/>
    <property type="match status" value="1"/>
</dbReference>
<dbReference type="EMBL" id="JAMFTS010000004">
    <property type="protein sequence ID" value="KAJ4758328.1"/>
    <property type="molecule type" value="Genomic_DNA"/>
</dbReference>
<reference evidence="6" key="1">
    <citation type="submission" date="2022-08" db="EMBL/GenBank/DDBJ databases">
        <authorList>
            <person name="Marques A."/>
        </authorList>
    </citation>
    <scope>NUCLEOTIDE SEQUENCE</scope>
    <source>
        <strain evidence="6">RhyPub2mFocal</strain>
        <tissue evidence="6">Leaves</tissue>
    </source>
</reference>
<dbReference type="FunFam" id="3.30.2170.10:FF:000005">
    <property type="entry name" value="Predicted protein"/>
    <property type="match status" value="1"/>
</dbReference>
<dbReference type="InterPro" id="IPR007581">
    <property type="entry name" value="Endonuclease-V"/>
</dbReference>
<evidence type="ECO:0000256" key="5">
    <source>
        <dbReference type="ARBA" id="ARBA00022801"/>
    </source>
</evidence>
<sequence>MGKYPEFDGKARYSSFYRDQLSATVKSEFFKAPVCVVIMEETSRREDTDAYPDEWVKTQDLLKEKLVTVDDFTWKLNSCSLDSDPNVPLRYVGGTDISFLKEDPSIACAALVVLETGTLKIVHEEFDLVRLDVPYIPGFLAFREAPILLRILERMKAKANPFFPQLLMVDGNGVLHPRGFGLACHVGVLANLPTIGVGKNLHHVDGLSREEVRRRLEEPENVDNNIIPLIGESGKIWGAAMRPGLGSLRPIYISIGHRVSLDSAVTLVKMCSKFRIPEPTRQQHVRGFW</sequence>
<dbReference type="GO" id="GO:0003727">
    <property type="term" value="F:single-stranded RNA binding"/>
    <property type="evidence" value="ECO:0007669"/>
    <property type="project" value="TreeGrafter"/>
</dbReference>
<name>A0AAV8CTK2_9POAL</name>